<reference evidence="3 4" key="1">
    <citation type="submission" date="2021-08" db="EMBL/GenBank/DDBJ databases">
        <title>Draft Genome Sequence of Phanerochaete sordida strain YK-624.</title>
        <authorList>
            <person name="Mori T."/>
            <person name="Dohra H."/>
            <person name="Suzuki T."/>
            <person name="Kawagishi H."/>
            <person name="Hirai H."/>
        </authorList>
    </citation>
    <scope>NUCLEOTIDE SEQUENCE [LARGE SCALE GENOMIC DNA]</scope>
    <source>
        <strain evidence="3 4">YK-624</strain>
    </source>
</reference>
<keyword evidence="4" id="KW-1185">Reference proteome</keyword>
<dbReference type="InterPro" id="IPR045340">
    <property type="entry name" value="DUF6533"/>
</dbReference>
<accession>A0A9P3GQJ1</accession>
<protein>
    <recommendedName>
        <fullName evidence="2">DUF6533 domain-containing protein</fullName>
    </recommendedName>
</protein>
<keyword evidence="1" id="KW-0472">Membrane</keyword>
<feature type="transmembrane region" description="Helical" evidence="1">
    <location>
        <begin position="84"/>
        <end position="109"/>
    </location>
</feature>
<dbReference type="OrthoDB" id="2745134at2759"/>
<feature type="domain" description="DUF6533" evidence="2">
    <location>
        <begin position="20"/>
        <end position="65"/>
    </location>
</feature>
<evidence type="ECO:0000256" key="1">
    <source>
        <dbReference type="SAM" id="Phobius"/>
    </source>
</evidence>
<dbReference type="Proteomes" id="UP000703269">
    <property type="component" value="Unassembled WGS sequence"/>
</dbReference>
<feature type="transmembrane region" description="Helical" evidence="1">
    <location>
        <begin position="49"/>
        <end position="72"/>
    </location>
</feature>
<dbReference type="Pfam" id="PF20151">
    <property type="entry name" value="DUF6533"/>
    <property type="match status" value="1"/>
</dbReference>
<gene>
    <name evidence="3" type="ORF">PsYK624_154980</name>
</gene>
<name>A0A9P3GQJ1_9APHY</name>
<sequence>MDIPIEVVKQELRLLYIGHYVNCSILCLAAYDFVITFGQEVAVVWRRKWTVTSTLLLGVRWLMVIGPVLSLISIPDSWCGAESILTAAIYMAGLALIALFSALRIYALWQDSRLKWVLAAAVLALLLVPVGTNLFAVVKNATEILILPPGLHICVNYINASPKLNTNSLPHSKLRDCGRCLGPRVDLGEVILSLP</sequence>
<feature type="transmembrane region" description="Helical" evidence="1">
    <location>
        <begin position="116"/>
        <end position="138"/>
    </location>
</feature>
<organism evidence="3 4">
    <name type="scientific">Phanerochaete sordida</name>
    <dbReference type="NCBI Taxonomy" id="48140"/>
    <lineage>
        <taxon>Eukaryota</taxon>
        <taxon>Fungi</taxon>
        <taxon>Dikarya</taxon>
        <taxon>Basidiomycota</taxon>
        <taxon>Agaricomycotina</taxon>
        <taxon>Agaricomycetes</taxon>
        <taxon>Polyporales</taxon>
        <taxon>Phanerochaetaceae</taxon>
        <taxon>Phanerochaete</taxon>
    </lineage>
</organism>
<proteinExistence type="predicted"/>
<evidence type="ECO:0000259" key="2">
    <source>
        <dbReference type="Pfam" id="PF20151"/>
    </source>
</evidence>
<comment type="caution">
    <text evidence="3">The sequence shown here is derived from an EMBL/GenBank/DDBJ whole genome shotgun (WGS) entry which is preliminary data.</text>
</comment>
<evidence type="ECO:0000313" key="3">
    <source>
        <dbReference type="EMBL" id="GJE99248.1"/>
    </source>
</evidence>
<keyword evidence="1" id="KW-1133">Transmembrane helix</keyword>
<keyword evidence="1" id="KW-0812">Transmembrane</keyword>
<evidence type="ECO:0000313" key="4">
    <source>
        <dbReference type="Proteomes" id="UP000703269"/>
    </source>
</evidence>
<dbReference type="EMBL" id="BPQB01000104">
    <property type="protein sequence ID" value="GJE99248.1"/>
    <property type="molecule type" value="Genomic_DNA"/>
</dbReference>
<feature type="transmembrane region" description="Helical" evidence="1">
    <location>
        <begin position="17"/>
        <end position="37"/>
    </location>
</feature>
<dbReference type="AlphaFoldDB" id="A0A9P3GQJ1"/>